<feature type="domain" description="CBS" evidence="11">
    <location>
        <begin position="214"/>
        <end position="274"/>
    </location>
</feature>
<evidence type="ECO:0000259" key="12">
    <source>
        <dbReference type="PROSITE" id="PS51846"/>
    </source>
</evidence>
<dbReference type="PANTHER" id="PTHR43099:SF5">
    <property type="entry name" value="HLYC_CORC FAMILY TRANSPORTER"/>
    <property type="match status" value="1"/>
</dbReference>
<feature type="transmembrane region" description="Helical" evidence="10">
    <location>
        <begin position="130"/>
        <end position="152"/>
    </location>
</feature>
<dbReference type="SMART" id="SM01091">
    <property type="entry name" value="CorC_HlyC"/>
    <property type="match status" value="1"/>
</dbReference>
<dbReference type="Pfam" id="PF00571">
    <property type="entry name" value="CBS"/>
    <property type="match status" value="2"/>
</dbReference>
<keyword evidence="5 9" id="KW-1133">Transmembrane helix</keyword>
<dbReference type="InterPro" id="IPR005170">
    <property type="entry name" value="Transptr-assoc_dom"/>
</dbReference>
<dbReference type="InterPro" id="IPR044751">
    <property type="entry name" value="Ion_transp-like_CBS"/>
</dbReference>
<dbReference type="Gene3D" id="3.10.580.10">
    <property type="entry name" value="CBS-domain"/>
    <property type="match status" value="1"/>
</dbReference>
<dbReference type="SUPFAM" id="SSF54631">
    <property type="entry name" value="CBS-domain pair"/>
    <property type="match status" value="1"/>
</dbReference>
<evidence type="ECO:0000313" key="14">
    <source>
        <dbReference type="Proteomes" id="UP000235387"/>
    </source>
</evidence>
<feature type="transmembrane region" description="Helical" evidence="10">
    <location>
        <begin position="54"/>
        <end position="77"/>
    </location>
</feature>
<evidence type="ECO:0000256" key="3">
    <source>
        <dbReference type="ARBA" id="ARBA00022692"/>
    </source>
</evidence>
<dbReference type="InterPro" id="IPR002550">
    <property type="entry name" value="CNNM"/>
</dbReference>
<organism evidence="13 14">
    <name type="scientific">Enterovibrio norvegicus</name>
    <dbReference type="NCBI Taxonomy" id="188144"/>
    <lineage>
        <taxon>Bacteria</taxon>
        <taxon>Pseudomonadati</taxon>
        <taxon>Pseudomonadota</taxon>
        <taxon>Gammaproteobacteria</taxon>
        <taxon>Vibrionales</taxon>
        <taxon>Vibrionaceae</taxon>
        <taxon>Enterovibrio</taxon>
    </lineage>
</organism>
<evidence type="ECO:0000256" key="8">
    <source>
        <dbReference type="PROSITE-ProRule" id="PRU00703"/>
    </source>
</evidence>
<dbReference type="Gene3D" id="3.30.465.10">
    <property type="match status" value="1"/>
</dbReference>
<dbReference type="InterPro" id="IPR036318">
    <property type="entry name" value="FAD-bd_PCMH-like_sf"/>
</dbReference>
<dbReference type="CDD" id="cd04590">
    <property type="entry name" value="CBS_pair_CorC_HlyC_assoc"/>
    <property type="match status" value="1"/>
</dbReference>
<evidence type="ECO:0000256" key="9">
    <source>
        <dbReference type="PROSITE-ProRule" id="PRU01193"/>
    </source>
</evidence>
<evidence type="ECO:0000256" key="2">
    <source>
        <dbReference type="ARBA" id="ARBA00022475"/>
    </source>
</evidence>
<feature type="domain" description="CBS" evidence="11">
    <location>
        <begin position="278"/>
        <end position="334"/>
    </location>
</feature>
<evidence type="ECO:0000256" key="4">
    <source>
        <dbReference type="ARBA" id="ARBA00022737"/>
    </source>
</evidence>
<protein>
    <submittedName>
        <fullName evidence="13">Hemolysin</fullName>
    </submittedName>
</protein>
<dbReference type="InterPro" id="IPR000644">
    <property type="entry name" value="CBS_dom"/>
</dbReference>
<keyword evidence="6 8" id="KW-0129">CBS domain</keyword>
<dbReference type="GO" id="GO:0005886">
    <property type="term" value="C:plasma membrane"/>
    <property type="evidence" value="ECO:0007669"/>
    <property type="project" value="UniProtKB-SubCell"/>
</dbReference>
<feature type="transmembrane region" description="Helical" evidence="10">
    <location>
        <begin position="97"/>
        <end position="118"/>
    </location>
</feature>
<sequence length="437" mass="48151">MDVLLLVSLIVINGIFAMSEITLVTAKSSRLKRLAERSKAAHVALTLKENPTRFLSTIQIGITVIGLLSGIVGEATLSVPFAEWLVVMGLDVYTADIFSTACVVLAITYFAIVIGELVPKRFAQSNAERLSVLVALPIYWLSKIATPFVALLTHSTEASLRALNVSQENDDTVTEDDIQALVSEGSLSGAIEPQEHEMINNILHLNDRLVSSLMTPRRDIDFLDIDQPVDQVLKRIRTTKHSVFPVCRGNLDNVVGTVSSKAMLNQAGNLSIPVIASLLKRPVYVPESMRGLTLLNYLQRKSGELAFIVDEYGDIQGLVTHYDLLKAIAGDLSLSEEDAWAKQLPDGSWFMDGMMPIAEFKSRLNISTLLGEAEEGFQTLNGLLMWVAGRLPNEGEVISYQSWRFEIIKLAHNRIADVKMMPLMVPPKEPTKTHEAA</sequence>
<dbReference type="Pfam" id="PF03471">
    <property type="entry name" value="CorC_HlyC"/>
    <property type="match status" value="1"/>
</dbReference>
<keyword evidence="3 9" id="KW-0812">Transmembrane</keyword>
<dbReference type="Proteomes" id="UP000235387">
    <property type="component" value="Unassembled WGS sequence"/>
</dbReference>
<feature type="domain" description="CNNM transmembrane" evidence="12">
    <location>
        <begin position="1"/>
        <end position="195"/>
    </location>
</feature>
<dbReference type="PANTHER" id="PTHR43099">
    <property type="entry name" value="UPF0053 PROTEIN YRKA"/>
    <property type="match status" value="1"/>
</dbReference>
<evidence type="ECO:0000256" key="6">
    <source>
        <dbReference type="ARBA" id="ARBA00023122"/>
    </source>
</evidence>
<dbReference type="InterPro" id="IPR051676">
    <property type="entry name" value="UPF0053_domain"/>
</dbReference>
<keyword evidence="4" id="KW-0677">Repeat</keyword>
<keyword evidence="7 9" id="KW-0472">Membrane</keyword>
<evidence type="ECO:0000259" key="11">
    <source>
        <dbReference type="PROSITE" id="PS51371"/>
    </source>
</evidence>
<evidence type="ECO:0000256" key="7">
    <source>
        <dbReference type="ARBA" id="ARBA00023136"/>
    </source>
</evidence>
<evidence type="ECO:0000256" key="5">
    <source>
        <dbReference type="ARBA" id="ARBA00022989"/>
    </source>
</evidence>
<comment type="caution">
    <text evidence="13">The sequence shown here is derived from an EMBL/GenBank/DDBJ whole genome shotgun (WGS) entry which is preliminary data.</text>
</comment>
<dbReference type="PROSITE" id="PS51371">
    <property type="entry name" value="CBS"/>
    <property type="match status" value="2"/>
</dbReference>
<evidence type="ECO:0000313" key="13">
    <source>
        <dbReference type="EMBL" id="PMN89910.1"/>
    </source>
</evidence>
<proteinExistence type="predicted"/>
<dbReference type="AlphaFoldDB" id="A0A2N7L7C5"/>
<evidence type="ECO:0000256" key="10">
    <source>
        <dbReference type="SAM" id="Phobius"/>
    </source>
</evidence>
<gene>
    <name evidence="13" type="ORF">BCT23_21670</name>
</gene>
<dbReference type="SUPFAM" id="SSF56176">
    <property type="entry name" value="FAD-binding/transporter-associated domain-like"/>
    <property type="match status" value="1"/>
</dbReference>
<comment type="subcellular location">
    <subcellularLocation>
        <location evidence="1">Cell membrane</location>
        <topology evidence="1">Multi-pass membrane protein</topology>
    </subcellularLocation>
</comment>
<reference evidence="14" key="1">
    <citation type="submission" date="2016-07" db="EMBL/GenBank/DDBJ databases">
        <title>Nontailed viruses are major unrecognized killers of bacteria in the ocean.</title>
        <authorList>
            <person name="Kauffman K."/>
            <person name="Hussain F."/>
            <person name="Yang J."/>
            <person name="Arevalo P."/>
            <person name="Brown J."/>
            <person name="Cutler M."/>
            <person name="Kelly L."/>
            <person name="Polz M.F."/>
        </authorList>
    </citation>
    <scope>NUCLEOTIDE SEQUENCE [LARGE SCALE GENOMIC DNA]</scope>
    <source>
        <strain evidence="14">10N.261.45.A10</strain>
    </source>
</reference>
<evidence type="ECO:0000256" key="1">
    <source>
        <dbReference type="ARBA" id="ARBA00004651"/>
    </source>
</evidence>
<dbReference type="GO" id="GO:0050660">
    <property type="term" value="F:flavin adenine dinucleotide binding"/>
    <property type="evidence" value="ECO:0007669"/>
    <property type="project" value="InterPro"/>
</dbReference>
<name>A0A2N7L7C5_9GAMM</name>
<dbReference type="Pfam" id="PF01595">
    <property type="entry name" value="CNNM"/>
    <property type="match status" value="1"/>
</dbReference>
<dbReference type="RefSeq" id="WP_102391607.1">
    <property type="nucleotide sequence ID" value="NZ_MDAL01000036.1"/>
</dbReference>
<dbReference type="PROSITE" id="PS51846">
    <property type="entry name" value="CNNM"/>
    <property type="match status" value="1"/>
</dbReference>
<keyword evidence="2" id="KW-1003">Cell membrane</keyword>
<accession>A0A2N7L7C5</accession>
<dbReference type="InterPro" id="IPR046342">
    <property type="entry name" value="CBS_dom_sf"/>
</dbReference>
<dbReference type="EMBL" id="MDAL01000036">
    <property type="protein sequence ID" value="PMN89910.1"/>
    <property type="molecule type" value="Genomic_DNA"/>
</dbReference>
<dbReference type="InterPro" id="IPR016169">
    <property type="entry name" value="FAD-bd_PCMH_sub2"/>
</dbReference>
<feature type="transmembrane region" description="Helical" evidence="10">
    <location>
        <begin position="6"/>
        <end position="26"/>
    </location>
</feature>